<name>A0A3B1D353_9ZZZZ</name>
<dbReference type="AlphaFoldDB" id="A0A3B1D353"/>
<sequence length="135" mass="15616">MVFGNYLMELVLRGHRIYCSNRARREGCGKTFSIMLYTLFKKYIITTDLLWLYLKNISEGFNSLKAFDSLQSIFQTSTAYRLIKTIILNIPTLRTLLLNKHPPPKSFKTSNPLIDTILHLQSAFAHHSDPIYCLS</sequence>
<accession>A0A3B1D353</accession>
<reference evidence="1" key="1">
    <citation type="submission" date="2018-06" db="EMBL/GenBank/DDBJ databases">
        <authorList>
            <person name="Zhirakovskaya E."/>
        </authorList>
    </citation>
    <scope>NUCLEOTIDE SEQUENCE</scope>
</reference>
<organism evidence="1">
    <name type="scientific">hydrothermal vent metagenome</name>
    <dbReference type="NCBI Taxonomy" id="652676"/>
    <lineage>
        <taxon>unclassified sequences</taxon>
        <taxon>metagenomes</taxon>
        <taxon>ecological metagenomes</taxon>
    </lineage>
</organism>
<proteinExistence type="predicted"/>
<dbReference type="EMBL" id="UOGJ01000123">
    <property type="protein sequence ID" value="VAX37286.1"/>
    <property type="molecule type" value="Genomic_DNA"/>
</dbReference>
<evidence type="ECO:0000313" key="1">
    <source>
        <dbReference type="EMBL" id="VAX37286.1"/>
    </source>
</evidence>
<protein>
    <submittedName>
        <fullName evidence="1">Uncharacterized protein</fullName>
    </submittedName>
</protein>
<gene>
    <name evidence="1" type="ORF">MNBD_UNCLBAC01-404</name>
</gene>